<dbReference type="AlphaFoldDB" id="A0A813E7Z9"/>
<dbReference type="EMBL" id="CAJNNV010006755">
    <property type="protein sequence ID" value="CAE8594023.1"/>
    <property type="molecule type" value="Genomic_DNA"/>
</dbReference>
<feature type="signal peptide" evidence="2">
    <location>
        <begin position="1"/>
        <end position="31"/>
    </location>
</feature>
<keyword evidence="2" id="KW-0732">Signal</keyword>
<protein>
    <submittedName>
        <fullName evidence="3">Uncharacterized protein</fullName>
    </submittedName>
</protein>
<accession>A0A813E7Z9</accession>
<feature type="region of interest" description="Disordered" evidence="1">
    <location>
        <begin position="138"/>
        <end position="157"/>
    </location>
</feature>
<evidence type="ECO:0000313" key="3">
    <source>
        <dbReference type="EMBL" id="CAE8594023.1"/>
    </source>
</evidence>
<comment type="caution">
    <text evidence="3">The sequence shown here is derived from an EMBL/GenBank/DDBJ whole genome shotgun (WGS) entry which is preliminary data.</text>
</comment>
<evidence type="ECO:0000256" key="2">
    <source>
        <dbReference type="SAM" id="SignalP"/>
    </source>
</evidence>
<dbReference type="Proteomes" id="UP000654075">
    <property type="component" value="Unassembled WGS sequence"/>
</dbReference>
<feature type="chain" id="PRO_5032656832" evidence="2">
    <location>
        <begin position="32"/>
        <end position="185"/>
    </location>
</feature>
<evidence type="ECO:0000313" key="4">
    <source>
        <dbReference type="Proteomes" id="UP000654075"/>
    </source>
</evidence>
<keyword evidence="4" id="KW-1185">Reference proteome</keyword>
<name>A0A813E7Z9_POLGL</name>
<reference evidence="3" key="1">
    <citation type="submission" date="2021-02" db="EMBL/GenBank/DDBJ databases">
        <authorList>
            <person name="Dougan E. K."/>
            <person name="Rhodes N."/>
            <person name="Thang M."/>
            <person name="Chan C."/>
        </authorList>
    </citation>
    <scope>NUCLEOTIDE SEQUENCE</scope>
</reference>
<proteinExistence type="predicted"/>
<sequence length="185" mass="18333">MVAFRSSSAAAVLGAVAFQAVSILLPRAASASWGWTLTVPAGAKFACAEGTPIGCAIRDGCNTSNVTCAVQPAMGWTCNETSIAVHCILPGGTAFLPYAMDTNGEKCKSSSNNTLFWSAVPTCTNGSSSVTSSSSVSSLSSNSSNSSSSSSSSSSTSSISGASQAAVSVMGFLSAMLVAGTGLQN</sequence>
<gene>
    <name evidence="3" type="ORF">PGLA1383_LOCUS12599</name>
</gene>
<organism evidence="3 4">
    <name type="scientific">Polarella glacialis</name>
    <name type="common">Dinoflagellate</name>
    <dbReference type="NCBI Taxonomy" id="89957"/>
    <lineage>
        <taxon>Eukaryota</taxon>
        <taxon>Sar</taxon>
        <taxon>Alveolata</taxon>
        <taxon>Dinophyceae</taxon>
        <taxon>Suessiales</taxon>
        <taxon>Suessiaceae</taxon>
        <taxon>Polarella</taxon>
    </lineage>
</organism>
<evidence type="ECO:0000256" key="1">
    <source>
        <dbReference type="SAM" id="MobiDB-lite"/>
    </source>
</evidence>